<evidence type="ECO:0000313" key="3">
    <source>
        <dbReference type="EMBL" id="NLR93941.1"/>
    </source>
</evidence>
<dbReference type="Pfam" id="PF02894">
    <property type="entry name" value="GFO_IDH_MocA_C"/>
    <property type="match status" value="1"/>
</dbReference>
<dbReference type="Proteomes" id="UP000585050">
    <property type="component" value="Unassembled WGS sequence"/>
</dbReference>
<organism evidence="3 4">
    <name type="scientific">Flammeovirga agarivorans</name>
    <dbReference type="NCBI Taxonomy" id="2726742"/>
    <lineage>
        <taxon>Bacteria</taxon>
        <taxon>Pseudomonadati</taxon>
        <taxon>Bacteroidota</taxon>
        <taxon>Cytophagia</taxon>
        <taxon>Cytophagales</taxon>
        <taxon>Flammeovirgaceae</taxon>
        <taxon>Flammeovirga</taxon>
    </lineage>
</organism>
<gene>
    <name evidence="3" type="ORF">HGP29_22255</name>
</gene>
<dbReference type="InterPro" id="IPR052515">
    <property type="entry name" value="Gfo/Idh/MocA_Oxidoreductase"/>
</dbReference>
<dbReference type="InterPro" id="IPR000683">
    <property type="entry name" value="Gfo/Idh/MocA-like_OxRdtase_N"/>
</dbReference>
<dbReference type="EMBL" id="JABAIL010000008">
    <property type="protein sequence ID" value="NLR93941.1"/>
    <property type="molecule type" value="Genomic_DNA"/>
</dbReference>
<accession>A0A7X8SPD7</accession>
<dbReference type="AlphaFoldDB" id="A0A7X8SPD7"/>
<dbReference type="SUPFAM" id="SSF51735">
    <property type="entry name" value="NAD(P)-binding Rossmann-fold domains"/>
    <property type="match status" value="1"/>
</dbReference>
<evidence type="ECO:0000259" key="2">
    <source>
        <dbReference type="Pfam" id="PF02894"/>
    </source>
</evidence>
<dbReference type="Gene3D" id="3.40.50.720">
    <property type="entry name" value="NAD(P)-binding Rossmann-like Domain"/>
    <property type="match status" value="1"/>
</dbReference>
<keyword evidence="4" id="KW-1185">Reference proteome</keyword>
<evidence type="ECO:0000313" key="4">
    <source>
        <dbReference type="Proteomes" id="UP000585050"/>
    </source>
</evidence>
<sequence length="333" mass="38089">MKNFALIGAAGYIAPRHMKAIKDTGNTLMAAYDKFDSVGIIDSYFPNADFFVESERFDRHLEKLKYEQDINMDYISICTPNYLHDSHIRMALRRGSDAICEKPLVLNPWNIDALSNVEKDTGKKIWNILQLRVHPSIIALKKKIENGPKDKIYDVDLTYLTSRGNWYYTSWKGDMSKSGGIATNIGVHFYDMLSWVFGDVKRNEVHVHTHDRAAGYLEFNQARVRWFLSINEDVLPQEIKEKGQRTFRSITIEGEELEFSGGFTDLHTTSYTEIMNGNGYGIEDARQAIEIVHDIRHAGIVGVRGEYHPLAKESLTDHPFDKKKSKLIISHAS</sequence>
<evidence type="ECO:0000259" key="1">
    <source>
        <dbReference type="Pfam" id="PF01408"/>
    </source>
</evidence>
<dbReference type="Pfam" id="PF01408">
    <property type="entry name" value="GFO_IDH_MocA"/>
    <property type="match status" value="1"/>
</dbReference>
<dbReference type="GO" id="GO:0000166">
    <property type="term" value="F:nucleotide binding"/>
    <property type="evidence" value="ECO:0007669"/>
    <property type="project" value="InterPro"/>
</dbReference>
<dbReference type="PANTHER" id="PTHR43249:SF1">
    <property type="entry name" value="D-GLUCOSIDE 3-DEHYDROGENASE"/>
    <property type="match status" value="1"/>
</dbReference>
<dbReference type="PANTHER" id="PTHR43249">
    <property type="entry name" value="UDP-N-ACETYL-2-AMINO-2-DEOXY-D-GLUCURONATE OXIDASE"/>
    <property type="match status" value="1"/>
</dbReference>
<feature type="domain" description="Gfo/Idh/MocA-like oxidoreductase N-terminal" evidence="1">
    <location>
        <begin position="3"/>
        <end position="126"/>
    </location>
</feature>
<dbReference type="Gene3D" id="3.30.360.10">
    <property type="entry name" value="Dihydrodipicolinate Reductase, domain 2"/>
    <property type="match status" value="1"/>
</dbReference>
<name>A0A7X8SPD7_9BACT</name>
<reference evidence="3 4" key="1">
    <citation type="submission" date="2020-04" db="EMBL/GenBank/DDBJ databases">
        <title>Flammeovirga sp. SR4, a novel species isolated from seawater.</title>
        <authorList>
            <person name="Wang X."/>
        </authorList>
    </citation>
    <scope>NUCLEOTIDE SEQUENCE [LARGE SCALE GENOMIC DNA]</scope>
    <source>
        <strain evidence="3 4">SR4</strain>
    </source>
</reference>
<proteinExistence type="predicted"/>
<protein>
    <submittedName>
        <fullName evidence="3">Gfo/Idh/MocA family oxidoreductase</fullName>
    </submittedName>
</protein>
<dbReference type="InterPro" id="IPR036291">
    <property type="entry name" value="NAD(P)-bd_dom_sf"/>
</dbReference>
<dbReference type="InterPro" id="IPR004104">
    <property type="entry name" value="Gfo/Idh/MocA-like_OxRdtase_C"/>
</dbReference>
<dbReference type="RefSeq" id="WP_168884645.1">
    <property type="nucleotide sequence ID" value="NZ_JABAIL010000008.1"/>
</dbReference>
<comment type="caution">
    <text evidence="3">The sequence shown here is derived from an EMBL/GenBank/DDBJ whole genome shotgun (WGS) entry which is preliminary data.</text>
</comment>
<feature type="domain" description="Gfo/Idh/MocA-like oxidoreductase C-terminal" evidence="2">
    <location>
        <begin position="141"/>
        <end position="227"/>
    </location>
</feature>